<evidence type="ECO:0000259" key="2">
    <source>
        <dbReference type="PROSITE" id="PS50995"/>
    </source>
</evidence>
<dbReference type="InterPro" id="IPR000835">
    <property type="entry name" value="HTH_MarR-typ"/>
</dbReference>
<dbReference type="InterPro" id="IPR036388">
    <property type="entry name" value="WH-like_DNA-bd_sf"/>
</dbReference>
<dbReference type="PROSITE" id="PS50995">
    <property type="entry name" value="HTH_MARR_2"/>
    <property type="match status" value="1"/>
</dbReference>
<evidence type="ECO:0000256" key="1">
    <source>
        <dbReference type="SAM" id="MobiDB-lite"/>
    </source>
</evidence>
<name>A0ABS1MI58_9NOCA</name>
<evidence type="ECO:0000313" key="3">
    <source>
        <dbReference type="EMBL" id="MBL1079725.1"/>
    </source>
</evidence>
<dbReference type="Gene3D" id="1.10.10.10">
    <property type="entry name" value="Winged helix-like DNA-binding domain superfamily/Winged helix DNA-binding domain"/>
    <property type="match status" value="1"/>
</dbReference>
<gene>
    <name evidence="3" type="ORF">JK358_35515</name>
</gene>
<protein>
    <recommendedName>
        <fullName evidence="2">HTH marR-type domain-containing protein</fullName>
    </recommendedName>
</protein>
<feature type="domain" description="HTH marR-type" evidence="2">
    <location>
        <begin position="1"/>
        <end position="70"/>
    </location>
</feature>
<dbReference type="InterPro" id="IPR036390">
    <property type="entry name" value="WH_DNA-bd_sf"/>
</dbReference>
<sequence length="92" mass="10444">MARKLEASGHIRRTPAASDKRASVVELTESGRILTDRVKEMWCALAEETVTALREDNIADLPHLLHILTENVDRRRARRLEQGGQMVRVRTA</sequence>
<dbReference type="EMBL" id="JAERRJ010000019">
    <property type="protein sequence ID" value="MBL1079725.1"/>
    <property type="molecule type" value="Genomic_DNA"/>
</dbReference>
<dbReference type="SUPFAM" id="SSF46785">
    <property type="entry name" value="Winged helix' DNA-binding domain"/>
    <property type="match status" value="1"/>
</dbReference>
<comment type="caution">
    <text evidence="3">The sequence shown here is derived from an EMBL/GenBank/DDBJ whole genome shotgun (WGS) entry which is preliminary data.</text>
</comment>
<reference evidence="3 4" key="1">
    <citation type="submission" date="2021-01" db="EMBL/GenBank/DDBJ databases">
        <title>WGS of actinomycetes isolated from Thailand.</title>
        <authorList>
            <person name="Thawai C."/>
        </authorList>
    </citation>
    <scope>NUCLEOTIDE SEQUENCE [LARGE SCALE GENOMIC DNA]</scope>
    <source>
        <strain evidence="3 4">LPG 2</strain>
    </source>
</reference>
<dbReference type="Proteomes" id="UP000602198">
    <property type="component" value="Unassembled WGS sequence"/>
</dbReference>
<accession>A0ABS1MI58</accession>
<keyword evidence="4" id="KW-1185">Reference proteome</keyword>
<organism evidence="3 4">
    <name type="scientific">Nocardia acididurans</name>
    <dbReference type="NCBI Taxonomy" id="2802282"/>
    <lineage>
        <taxon>Bacteria</taxon>
        <taxon>Bacillati</taxon>
        <taxon>Actinomycetota</taxon>
        <taxon>Actinomycetes</taxon>
        <taxon>Mycobacteriales</taxon>
        <taxon>Nocardiaceae</taxon>
        <taxon>Nocardia</taxon>
    </lineage>
</organism>
<evidence type="ECO:0000313" key="4">
    <source>
        <dbReference type="Proteomes" id="UP000602198"/>
    </source>
</evidence>
<feature type="region of interest" description="Disordered" evidence="1">
    <location>
        <begin position="1"/>
        <end position="22"/>
    </location>
</feature>
<proteinExistence type="predicted"/>